<evidence type="ECO:0000313" key="2">
    <source>
        <dbReference type="EMBL" id="MPA59020.1"/>
    </source>
</evidence>
<evidence type="ECO:0000256" key="1">
    <source>
        <dbReference type="SAM" id="Coils"/>
    </source>
</evidence>
<dbReference type="EMBL" id="GHES01028461">
    <property type="protein sequence ID" value="MPA59020.1"/>
    <property type="molecule type" value="Transcribed_RNA"/>
</dbReference>
<feature type="coiled-coil region" evidence="1">
    <location>
        <begin position="127"/>
        <end position="154"/>
    </location>
</feature>
<organism evidence="2">
    <name type="scientific">Davidia involucrata</name>
    <name type="common">Dove tree</name>
    <dbReference type="NCBI Taxonomy" id="16924"/>
    <lineage>
        <taxon>Eukaryota</taxon>
        <taxon>Viridiplantae</taxon>
        <taxon>Streptophyta</taxon>
        <taxon>Embryophyta</taxon>
        <taxon>Tracheophyta</taxon>
        <taxon>Spermatophyta</taxon>
        <taxon>Magnoliopsida</taxon>
        <taxon>eudicotyledons</taxon>
        <taxon>Gunneridae</taxon>
        <taxon>Pentapetalae</taxon>
        <taxon>asterids</taxon>
        <taxon>Cornales</taxon>
        <taxon>Nyssaceae</taxon>
        <taxon>Davidia</taxon>
    </lineage>
</organism>
<reference evidence="2" key="1">
    <citation type="submission" date="2019-08" db="EMBL/GenBank/DDBJ databases">
        <title>Reference gene set and small RNA set construction with multiple tissues from Davidia involucrata Baill.</title>
        <authorList>
            <person name="Yang H."/>
            <person name="Zhou C."/>
            <person name="Li G."/>
            <person name="Wang J."/>
            <person name="Gao P."/>
            <person name="Wang M."/>
            <person name="Wang R."/>
            <person name="Zhao Y."/>
        </authorList>
    </citation>
    <scope>NUCLEOTIDE SEQUENCE</scope>
    <source>
        <tissue evidence="2">Mixed with DoveR01_LX</tissue>
    </source>
</reference>
<dbReference type="AlphaFoldDB" id="A0A5B7AQM9"/>
<accession>A0A5B7AQM9</accession>
<dbReference type="PANTHER" id="PTHR35992">
    <property type="entry name" value="CYTOMATRIX PROTEIN-LIKE PROTEIN"/>
    <property type="match status" value="1"/>
</dbReference>
<feature type="coiled-coil region" evidence="1">
    <location>
        <begin position="181"/>
        <end position="211"/>
    </location>
</feature>
<protein>
    <submittedName>
        <fullName evidence="2">Putative intracellular protein transport protein USO1 isoform X2</fullName>
    </submittedName>
</protein>
<dbReference type="PANTHER" id="PTHR35992:SF1">
    <property type="entry name" value="CYTOMATRIX PROTEIN-LIKE PROTEIN"/>
    <property type="match status" value="1"/>
</dbReference>
<gene>
    <name evidence="2" type="ORF">Din_028461</name>
</gene>
<sequence>MGELKESNVSSHREKWDNIFKNLVLMLQTQQTQIESLLADRKRIADRITSQYDQISQMKRHFEVQEMVRAVEAAKSDLMVGLKQREAFFNKLKLEDAVSELADFEEWLDYLSRKCTEPNDISKTVNIKDEAQRCKALQNELRRLKSENEKLISKNNSEVYALLLEKNFAWNQFNKMERDKTEQLRSKCAEVEQANEKIQKLLTGMEQLQSSNSEKDNAIITFKTNLAKLEADSIKKCQEISRLSRELESMRKSRSDSVTPVLCRCTAETGTSCLGGKNSDGQNIIVKKESYPSKIPDRLKDSEKGCRNSKRKAVDTIPISETPKMFTSSFKFPKLKNSSPCIT</sequence>
<keyword evidence="1" id="KW-0175">Coiled coil</keyword>
<proteinExistence type="predicted"/>
<name>A0A5B7AQM9_DAVIN</name>